<evidence type="ECO:0000313" key="3">
    <source>
        <dbReference type="EMBL" id="UWZ85630.1"/>
    </source>
</evidence>
<dbReference type="RefSeq" id="WP_260795210.1">
    <property type="nucleotide sequence ID" value="NZ_CP093313.1"/>
</dbReference>
<accession>A0A9J7BXD2</accession>
<protein>
    <submittedName>
        <fullName evidence="3">ATP-dependent sacrificial sulfur transferase LarE</fullName>
    </submittedName>
</protein>
<evidence type="ECO:0000313" key="4">
    <source>
        <dbReference type="Proteomes" id="UP001059380"/>
    </source>
</evidence>
<dbReference type="Pfam" id="PF02540">
    <property type="entry name" value="NAD_synthase"/>
    <property type="match status" value="1"/>
</dbReference>
<dbReference type="PANTHER" id="PTHR43169:SF2">
    <property type="entry name" value="NAD_GMP SYNTHASE DOMAIN-CONTAINING PROTEIN"/>
    <property type="match status" value="1"/>
</dbReference>
<dbReference type="CDD" id="cd01990">
    <property type="entry name" value="LarE-like"/>
    <property type="match status" value="1"/>
</dbReference>
<dbReference type="InterPro" id="IPR005232">
    <property type="entry name" value="LarE"/>
</dbReference>
<evidence type="ECO:0000259" key="2">
    <source>
        <dbReference type="Pfam" id="PF02540"/>
    </source>
</evidence>
<gene>
    <name evidence="3" type="primary">larE</name>
    <name evidence="3" type="ORF">MOP44_06715</name>
</gene>
<dbReference type="InterPro" id="IPR052188">
    <property type="entry name" value="Ni-pincer_cofactor_biosynth"/>
</dbReference>
<dbReference type="InterPro" id="IPR022310">
    <property type="entry name" value="NAD/GMP_synthase"/>
</dbReference>
<dbReference type="KEGG" id="orp:MOP44_06715"/>
<dbReference type="GO" id="GO:0016783">
    <property type="term" value="F:sulfurtransferase activity"/>
    <property type="evidence" value="ECO:0007669"/>
    <property type="project" value="InterPro"/>
</dbReference>
<keyword evidence="4" id="KW-1185">Reference proteome</keyword>
<keyword evidence="3" id="KW-0808">Transferase</keyword>
<dbReference type="EMBL" id="CP093313">
    <property type="protein sequence ID" value="UWZ85630.1"/>
    <property type="molecule type" value="Genomic_DNA"/>
</dbReference>
<sequence>MSAPAANLPDGLPIGPETCARLRDLEARLSGLDRIMVAYSGGVDSAFLAAIAHRILGDRMLAVLADSPSLARRDMEQAIAFAESQSIPLRVIQTEELEKAEYQRNDANRCFHCKTELFTGMEALRAELGYVHLAYGMNADDTRDYRPGQRAAKEHEVLAPLADSGMTKADVRVLARAAGYTLWDRPAAPCLSSRVEYGRTVTREVLTQVERAEESMRQLGFREFRVRHHGELARVEIARSEMPRALTMDTLDAITAALREAGYQYVTLDAAGFRSGSLNALLPADVLRRRGA</sequence>
<name>A0A9J7BXD2_9BACT</name>
<reference evidence="3" key="1">
    <citation type="submission" date="2021-04" db="EMBL/GenBank/DDBJ databases">
        <title>Phylogenetic analysis of Acidobacteriaceae.</title>
        <authorList>
            <person name="Qiu L."/>
            <person name="Zhang Q."/>
        </authorList>
    </citation>
    <scope>NUCLEOTIDE SEQUENCE</scope>
    <source>
        <strain evidence="3">DSM 25168</strain>
    </source>
</reference>
<dbReference type="InterPro" id="IPR014729">
    <property type="entry name" value="Rossmann-like_a/b/a_fold"/>
</dbReference>
<feature type="domain" description="NAD/GMP synthase" evidence="2">
    <location>
        <begin position="30"/>
        <end position="104"/>
    </location>
</feature>
<dbReference type="PIRSF" id="PIRSF006661">
    <property type="entry name" value="PP-lp_UCP006661"/>
    <property type="match status" value="1"/>
</dbReference>
<evidence type="ECO:0000256" key="1">
    <source>
        <dbReference type="PIRSR" id="PIRSR006661-1"/>
    </source>
</evidence>
<proteinExistence type="predicted"/>
<dbReference type="Gene3D" id="3.40.50.620">
    <property type="entry name" value="HUPs"/>
    <property type="match status" value="1"/>
</dbReference>
<dbReference type="Proteomes" id="UP001059380">
    <property type="component" value="Chromosome"/>
</dbReference>
<organism evidence="3 4">
    <name type="scientific">Occallatibacter riparius</name>
    <dbReference type="NCBI Taxonomy" id="1002689"/>
    <lineage>
        <taxon>Bacteria</taxon>
        <taxon>Pseudomonadati</taxon>
        <taxon>Acidobacteriota</taxon>
        <taxon>Terriglobia</taxon>
        <taxon>Terriglobales</taxon>
        <taxon>Acidobacteriaceae</taxon>
        <taxon>Occallatibacter</taxon>
    </lineage>
</organism>
<dbReference type="GO" id="GO:0006163">
    <property type="term" value="P:purine nucleotide metabolic process"/>
    <property type="evidence" value="ECO:0007669"/>
    <property type="project" value="UniProtKB-ARBA"/>
</dbReference>
<feature type="active site" description="Nucleophile and sulfur donor" evidence="1">
    <location>
        <position position="190"/>
    </location>
</feature>
<dbReference type="PANTHER" id="PTHR43169">
    <property type="entry name" value="EXSB FAMILY PROTEIN"/>
    <property type="match status" value="1"/>
</dbReference>
<dbReference type="AlphaFoldDB" id="A0A9J7BXD2"/>
<dbReference type="SUPFAM" id="SSF52402">
    <property type="entry name" value="Adenine nucleotide alpha hydrolases-like"/>
    <property type="match status" value="1"/>
</dbReference>
<dbReference type="NCBIfam" id="TIGR00268">
    <property type="entry name" value="ATP-dependent sacrificial sulfur transferase LarE"/>
    <property type="match status" value="1"/>
</dbReference>